<sequence>MERPDQICFLCKLPISDAKWTLIKEKTYHNDCMECGSCKKRGGFEKFVIRENMAFCGDCDASALSKQASINTWNHDAQARQCSVCKSTAVGQRLLRAGKVYCGHCYRCYHCQQPMNSDNCLLLLDRLYCFGCENEYNAQKYMLAKWGSGPLVLSFL</sequence>
<proteinExistence type="predicted"/>
<organism evidence="7 8">
    <name type="scientific">Panagrellus redivivus</name>
    <name type="common">Microworm</name>
    <dbReference type="NCBI Taxonomy" id="6233"/>
    <lineage>
        <taxon>Eukaryota</taxon>
        <taxon>Metazoa</taxon>
        <taxon>Ecdysozoa</taxon>
        <taxon>Nematoda</taxon>
        <taxon>Chromadorea</taxon>
        <taxon>Rhabditida</taxon>
        <taxon>Tylenchina</taxon>
        <taxon>Panagrolaimomorpha</taxon>
        <taxon>Panagrolaimoidea</taxon>
        <taxon>Panagrolaimidae</taxon>
        <taxon>Panagrellus</taxon>
    </lineage>
</organism>
<evidence type="ECO:0000256" key="3">
    <source>
        <dbReference type="ARBA" id="ARBA00022833"/>
    </source>
</evidence>
<feature type="domain" description="LIM zinc-binding" evidence="6">
    <location>
        <begin position="6"/>
        <end position="66"/>
    </location>
</feature>
<dbReference type="PANTHER" id="PTHR24205">
    <property type="entry name" value="FOUR AND A HALF LIM DOMAINS PROTEIN"/>
    <property type="match status" value="1"/>
</dbReference>
<dbReference type="PANTHER" id="PTHR24205:SF16">
    <property type="entry name" value="GH01042P-RELATED"/>
    <property type="match status" value="1"/>
</dbReference>
<evidence type="ECO:0000256" key="2">
    <source>
        <dbReference type="ARBA" id="ARBA00022737"/>
    </source>
</evidence>
<evidence type="ECO:0000256" key="5">
    <source>
        <dbReference type="PROSITE-ProRule" id="PRU00125"/>
    </source>
</evidence>
<dbReference type="WBParaSite" id="Pan_g12405.t1">
    <property type="protein sequence ID" value="Pan_g12405.t1"/>
    <property type="gene ID" value="Pan_g12405"/>
</dbReference>
<dbReference type="AlphaFoldDB" id="A0A7E4USV3"/>
<dbReference type="Gene3D" id="2.10.110.10">
    <property type="entry name" value="Cysteine Rich Protein"/>
    <property type="match status" value="2"/>
</dbReference>
<dbReference type="Pfam" id="PF00412">
    <property type="entry name" value="LIM"/>
    <property type="match status" value="1"/>
</dbReference>
<name>A0A7E4USV3_PANRE</name>
<dbReference type="PROSITE" id="PS50023">
    <property type="entry name" value="LIM_DOMAIN_2"/>
    <property type="match status" value="2"/>
</dbReference>
<evidence type="ECO:0000256" key="1">
    <source>
        <dbReference type="ARBA" id="ARBA00022723"/>
    </source>
</evidence>
<evidence type="ECO:0000259" key="6">
    <source>
        <dbReference type="PROSITE" id="PS50023"/>
    </source>
</evidence>
<evidence type="ECO:0000313" key="8">
    <source>
        <dbReference type="WBParaSite" id="Pan_g12405.t1"/>
    </source>
</evidence>
<keyword evidence="3 5" id="KW-0862">Zinc</keyword>
<dbReference type="InterPro" id="IPR001781">
    <property type="entry name" value="Znf_LIM"/>
</dbReference>
<reference evidence="8" key="2">
    <citation type="submission" date="2020-10" db="UniProtKB">
        <authorList>
            <consortium name="WormBaseParasite"/>
        </authorList>
    </citation>
    <scope>IDENTIFICATION</scope>
</reference>
<keyword evidence="2" id="KW-0677">Repeat</keyword>
<feature type="domain" description="LIM zinc-binding" evidence="6">
    <location>
        <begin position="80"/>
        <end position="139"/>
    </location>
</feature>
<dbReference type="GO" id="GO:0046872">
    <property type="term" value="F:metal ion binding"/>
    <property type="evidence" value="ECO:0007669"/>
    <property type="project" value="UniProtKB-KW"/>
</dbReference>
<keyword evidence="7" id="KW-1185">Reference proteome</keyword>
<dbReference type="Proteomes" id="UP000492821">
    <property type="component" value="Unassembled WGS sequence"/>
</dbReference>
<evidence type="ECO:0000256" key="4">
    <source>
        <dbReference type="ARBA" id="ARBA00023038"/>
    </source>
</evidence>
<protein>
    <submittedName>
        <fullName evidence="8">LIM zinc-binding domain-containing protein</fullName>
    </submittedName>
</protein>
<keyword evidence="1 5" id="KW-0479">Metal-binding</keyword>
<accession>A0A7E4USV3</accession>
<evidence type="ECO:0000313" key="7">
    <source>
        <dbReference type="Proteomes" id="UP000492821"/>
    </source>
</evidence>
<dbReference type="SMART" id="SM00132">
    <property type="entry name" value="LIM"/>
    <property type="match status" value="2"/>
</dbReference>
<reference evidence="7" key="1">
    <citation type="journal article" date="2013" name="Genetics">
        <title>The draft genome and transcriptome of Panagrellus redivivus are shaped by the harsh demands of a free-living lifestyle.</title>
        <authorList>
            <person name="Srinivasan J."/>
            <person name="Dillman A.R."/>
            <person name="Macchietto M.G."/>
            <person name="Heikkinen L."/>
            <person name="Lakso M."/>
            <person name="Fracchia K.M."/>
            <person name="Antoshechkin I."/>
            <person name="Mortazavi A."/>
            <person name="Wong G."/>
            <person name="Sternberg P.W."/>
        </authorList>
    </citation>
    <scope>NUCLEOTIDE SEQUENCE [LARGE SCALE GENOMIC DNA]</scope>
    <source>
        <strain evidence="7">MT8872</strain>
    </source>
</reference>
<dbReference type="CDD" id="cd08368">
    <property type="entry name" value="LIM"/>
    <property type="match status" value="1"/>
</dbReference>
<keyword evidence="4 5" id="KW-0440">LIM domain</keyword>